<evidence type="ECO:0000313" key="1">
    <source>
        <dbReference type="EMBL" id="PRW83073.1"/>
    </source>
</evidence>
<evidence type="ECO:0000313" key="2">
    <source>
        <dbReference type="Proteomes" id="UP000239731"/>
    </source>
</evidence>
<comment type="caution">
    <text evidence="1">The sequence shown here is derived from an EMBL/GenBank/DDBJ whole genome shotgun (WGS) entry which is preliminary data.</text>
</comment>
<gene>
    <name evidence="1" type="ORF">C7A10_31605</name>
</gene>
<reference evidence="1 2" key="1">
    <citation type="submission" date="2018-03" db="EMBL/GenBank/DDBJ databases">
        <title>Blue discolouration in mozzarella cheese caused by Pseudomonas fluorescens.</title>
        <authorList>
            <person name="Chiesa F."/>
            <person name="Dalmasso A."/>
            <person name="Lomonaco S."/>
        </authorList>
    </citation>
    <scope>NUCLEOTIDE SEQUENCE [LARGE SCALE GENOMIC DNA]</scope>
    <source>
        <strain evidence="1 2">11293</strain>
    </source>
</reference>
<protein>
    <submittedName>
        <fullName evidence="1">Cytochrome C</fullName>
    </submittedName>
</protein>
<sequence length="39" mass="4206">DAPAKNVAVSYEADCMGCHVPAAKTDRVFIQGYPTLTQH</sequence>
<dbReference type="AlphaFoldDB" id="A0A2T0HJF3"/>
<accession>A0A2T0HJF3</accession>
<organism evidence="1 2">
    <name type="scientific">Pseudomonas fluorescens</name>
    <dbReference type="NCBI Taxonomy" id="294"/>
    <lineage>
        <taxon>Bacteria</taxon>
        <taxon>Pseudomonadati</taxon>
        <taxon>Pseudomonadota</taxon>
        <taxon>Gammaproteobacteria</taxon>
        <taxon>Pseudomonadales</taxon>
        <taxon>Pseudomonadaceae</taxon>
        <taxon>Pseudomonas</taxon>
    </lineage>
</organism>
<feature type="non-terminal residue" evidence="1">
    <location>
        <position position="1"/>
    </location>
</feature>
<dbReference type="InterPro" id="IPR038142">
    <property type="entry name" value="Cytochrome_P460_sp"/>
</dbReference>
<name>A0A2T0HJF3_PSEFL</name>
<dbReference type="Gene3D" id="3.50.70.20">
    <property type="entry name" value="Cytochrome P460"/>
    <property type="match status" value="1"/>
</dbReference>
<dbReference type="EMBL" id="PVUH01000061">
    <property type="protein sequence ID" value="PRW83073.1"/>
    <property type="molecule type" value="Genomic_DNA"/>
</dbReference>
<dbReference type="Proteomes" id="UP000239731">
    <property type="component" value="Unassembled WGS sequence"/>
</dbReference>
<proteinExistence type="predicted"/>